<dbReference type="InterPro" id="IPR002575">
    <property type="entry name" value="Aminoglycoside_PTrfase"/>
</dbReference>
<feature type="domain" description="Aminoglycoside phosphotransferase" evidence="1">
    <location>
        <begin position="58"/>
        <end position="219"/>
    </location>
</feature>
<dbReference type="AlphaFoldDB" id="A0A1R1AW77"/>
<sequence length="297" mass="33417">MDSLCSHLQIAAANFGLTEVMPKILSCGGNIIIHLAPHPIVARVAAFTPEQDPQIGKKLEQELRVASHLHEEGVPVLLPVHFSQEGPLELDGHWMTFWEYIPQTALPFPSPSEAVNIVNTLTLAMEQYTGELPILGVWDRIHQSVTRLSAHPDDRIQRLIHKFYEIDQQMRAESQLLVPSHGDAHARNLMPSPRGWLWMDFEDVSLMPRYWDLASFVANLALFKGEQEPTFRFMISRPDIVADRDAFGFALSARILMSTLGNVDYAIAGHGDMEFACSQLELAGEFIYRVEHICKGP</sequence>
<protein>
    <recommendedName>
        <fullName evidence="1">Aminoglycoside phosphotransferase domain-containing protein</fullName>
    </recommendedName>
</protein>
<dbReference type="Gene3D" id="3.90.1200.10">
    <property type="match status" value="1"/>
</dbReference>
<comment type="caution">
    <text evidence="2">The sequence shown here is derived from an EMBL/GenBank/DDBJ whole genome shotgun (WGS) entry which is preliminary data.</text>
</comment>
<name>A0A1R1AW77_PAELA</name>
<evidence type="ECO:0000313" key="3">
    <source>
        <dbReference type="Proteomes" id="UP000187074"/>
    </source>
</evidence>
<evidence type="ECO:0000313" key="2">
    <source>
        <dbReference type="EMBL" id="OME89846.1"/>
    </source>
</evidence>
<dbReference type="OrthoDB" id="115252at2"/>
<dbReference type="STRING" id="1401.BK123_25900"/>
<organism evidence="2 3">
    <name type="scientific">Paenibacillus lautus</name>
    <name type="common">Bacillus lautus</name>
    <dbReference type="NCBI Taxonomy" id="1401"/>
    <lineage>
        <taxon>Bacteria</taxon>
        <taxon>Bacillati</taxon>
        <taxon>Bacillota</taxon>
        <taxon>Bacilli</taxon>
        <taxon>Bacillales</taxon>
        <taxon>Paenibacillaceae</taxon>
        <taxon>Paenibacillus</taxon>
    </lineage>
</organism>
<accession>A0A1R1AW77</accession>
<dbReference type="EMBL" id="MRTF01000009">
    <property type="protein sequence ID" value="OME89846.1"/>
    <property type="molecule type" value="Genomic_DNA"/>
</dbReference>
<dbReference type="Pfam" id="PF01636">
    <property type="entry name" value="APH"/>
    <property type="match status" value="1"/>
</dbReference>
<dbReference type="InterPro" id="IPR011009">
    <property type="entry name" value="Kinase-like_dom_sf"/>
</dbReference>
<dbReference type="SUPFAM" id="SSF56112">
    <property type="entry name" value="Protein kinase-like (PK-like)"/>
    <property type="match status" value="1"/>
</dbReference>
<dbReference type="Proteomes" id="UP000187074">
    <property type="component" value="Unassembled WGS sequence"/>
</dbReference>
<gene>
    <name evidence="2" type="ORF">BK123_25900</name>
</gene>
<dbReference type="RefSeq" id="WP_076325270.1">
    <property type="nucleotide sequence ID" value="NZ_MRTF01000009.1"/>
</dbReference>
<reference evidence="2 3" key="1">
    <citation type="submission" date="2016-11" db="EMBL/GenBank/DDBJ databases">
        <title>Paenibacillus species isolates.</title>
        <authorList>
            <person name="Beno S.M."/>
        </authorList>
    </citation>
    <scope>NUCLEOTIDE SEQUENCE [LARGE SCALE GENOMIC DNA]</scope>
    <source>
        <strain evidence="2 3">FSL F4-0100</strain>
    </source>
</reference>
<proteinExistence type="predicted"/>
<evidence type="ECO:0000259" key="1">
    <source>
        <dbReference type="Pfam" id="PF01636"/>
    </source>
</evidence>